<dbReference type="Proteomes" id="UP001595974">
    <property type="component" value="Unassembled WGS sequence"/>
</dbReference>
<evidence type="ECO:0000256" key="3">
    <source>
        <dbReference type="ARBA" id="ARBA00023004"/>
    </source>
</evidence>
<dbReference type="PROSITE" id="PS51296">
    <property type="entry name" value="RIESKE"/>
    <property type="match status" value="1"/>
</dbReference>
<dbReference type="InterPro" id="IPR017941">
    <property type="entry name" value="Rieske_2Fe-2S"/>
</dbReference>
<evidence type="ECO:0000256" key="4">
    <source>
        <dbReference type="ARBA" id="ARBA00023014"/>
    </source>
</evidence>
<dbReference type="RefSeq" id="WP_096451281.1">
    <property type="nucleotide sequence ID" value="NZ_JBHSOG010000016.1"/>
</dbReference>
<reference evidence="7" key="1">
    <citation type="journal article" date="2019" name="Int. J. Syst. Evol. Microbiol.">
        <title>The Global Catalogue of Microorganisms (GCM) 10K type strain sequencing project: providing services to taxonomists for standard genome sequencing and annotation.</title>
        <authorList>
            <consortium name="The Broad Institute Genomics Platform"/>
            <consortium name="The Broad Institute Genome Sequencing Center for Infectious Disease"/>
            <person name="Wu L."/>
            <person name="Ma J."/>
        </authorList>
    </citation>
    <scope>NUCLEOTIDE SEQUENCE [LARGE SCALE GENOMIC DNA]</scope>
    <source>
        <strain evidence="7">SHR3</strain>
    </source>
</reference>
<gene>
    <name evidence="6" type="ORF">ACFPTN_05800</name>
</gene>
<evidence type="ECO:0000256" key="2">
    <source>
        <dbReference type="ARBA" id="ARBA00022723"/>
    </source>
</evidence>
<accession>A0ABW1ANW4</accession>
<feature type="domain" description="Rieske" evidence="5">
    <location>
        <begin position="7"/>
        <end position="103"/>
    </location>
</feature>
<keyword evidence="2" id="KW-0479">Metal-binding</keyword>
<dbReference type="Pfam" id="PF00355">
    <property type="entry name" value="Rieske"/>
    <property type="match status" value="1"/>
</dbReference>
<comment type="caution">
    <text evidence="6">The sequence shown here is derived from an EMBL/GenBank/DDBJ whole genome shotgun (WGS) entry which is preliminary data.</text>
</comment>
<dbReference type="CDD" id="cd03528">
    <property type="entry name" value="Rieske_RO_ferredoxin"/>
    <property type="match status" value="1"/>
</dbReference>
<keyword evidence="4" id="KW-0411">Iron-sulfur</keyword>
<organism evidence="6 7">
    <name type="scientific">Thauera sinica</name>
    <dbReference type="NCBI Taxonomy" id="2665146"/>
    <lineage>
        <taxon>Bacteria</taxon>
        <taxon>Pseudomonadati</taxon>
        <taxon>Pseudomonadota</taxon>
        <taxon>Betaproteobacteria</taxon>
        <taxon>Rhodocyclales</taxon>
        <taxon>Zoogloeaceae</taxon>
        <taxon>Thauera</taxon>
    </lineage>
</organism>
<keyword evidence="1" id="KW-0001">2Fe-2S</keyword>
<protein>
    <submittedName>
        <fullName evidence="6">Non-heme iron oxygenase ferredoxin subunit</fullName>
    </submittedName>
</protein>
<dbReference type="Gene3D" id="2.102.10.10">
    <property type="entry name" value="Rieske [2Fe-2S] iron-sulphur domain"/>
    <property type="match status" value="1"/>
</dbReference>
<evidence type="ECO:0000256" key="1">
    <source>
        <dbReference type="ARBA" id="ARBA00022714"/>
    </source>
</evidence>
<dbReference type="SUPFAM" id="SSF50022">
    <property type="entry name" value="ISP domain"/>
    <property type="match status" value="1"/>
</dbReference>
<keyword evidence="3" id="KW-0408">Iron</keyword>
<evidence type="ECO:0000313" key="7">
    <source>
        <dbReference type="Proteomes" id="UP001595974"/>
    </source>
</evidence>
<proteinExistence type="predicted"/>
<evidence type="ECO:0000259" key="5">
    <source>
        <dbReference type="PROSITE" id="PS51296"/>
    </source>
</evidence>
<evidence type="ECO:0000313" key="6">
    <source>
        <dbReference type="EMBL" id="MFC5768879.1"/>
    </source>
</evidence>
<keyword evidence="7" id="KW-1185">Reference proteome</keyword>
<dbReference type="InterPro" id="IPR036922">
    <property type="entry name" value="Rieske_2Fe-2S_sf"/>
</dbReference>
<sequence>MSRHPLTRLCAIEDVPDGGALQVVLPERPPLAVFRLEGRCFVTDDTCTHGNASLCDGDVEGGLVICPFHAGSFDIRTGEAVDRPCVKKLQTYEAIEDGGALYTVFPEG</sequence>
<dbReference type="EMBL" id="JBHSOG010000016">
    <property type="protein sequence ID" value="MFC5768879.1"/>
    <property type="molecule type" value="Genomic_DNA"/>
</dbReference>
<name>A0ABW1ANW4_9RHOO</name>